<dbReference type="AlphaFoldDB" id="A0A975EN78"/>
<dbReference type="EMBL" id="CP060010">
    <property type="protein sequence ID" value="QTN35120.1"/>
    <property type="molecule type" value="Genomic_DNA"/>
</dbReference>
<evidence type="ECO:0000256" key="1">
    <source>
        <dbReference type="SAM" id="SignalP"/>
    </source>
</evidence>
<evidence type="ECO:0000313" key="2">
    <source>
        <dbReference type="EMBL" id="QTN35120.1"/>
    </source>
</evidence>
<sequence>MKKLRTLFALFSLATVSATAGVADPDRAWISLGSAHISDKDFEQINPGLFLTWEGEHLGYTVGAFRNSYGGFSTAATVGAPLIYKDDFELSLFTGLATYPGYADRFRFSQGDIVAIAGASLRYKNVFTQLFPGNGNSVKLTASFGVTFDLGESPKH</sequence>
<name>A0A975EN78_9RHOB</name>
<organism evidence="2 3">
    <name type="scientific">Cognatishimia activa</name>
    <dbReference type="NCBI Taxonomy" id="1715691"/>
    <lineage>
        <taxon>Bacteria</taxon>
        <taxon>Pseudomonadati</taxon>
        <taxon>Pseudomonadota</taxon>
        <taxon>Alphaproteobacteria</taxon>
        <taxon>Rhodobacterales</taxon>
        <taxon>Paracoccaceae</taxon>
        <taxon>Cognatishimia</taxon>
    </lineage>
</organism>
<feature type="signal peptide" evidence="1">
    <location>
        <begin position="1"/>
        <end position="20"/>
    </location>
</feature>
<dbReference type="Proteomes" id="UP000665026">
    <property type="component" value="Chromosome"/>
</dbReference>
<keyword evidence="1" id="KW-0732">Signal</keyword>
<evidence type="ECO:0008006" key="4">
    <source>
        <dbReference type="Google" id="ProtNLM"/>
    </source>
</evidence>
<accession>A0A975EN78</accession>
<feature type="chain" id="PRO_5037639816" description="Lipid A 3-O-deacylase (PagL)" evidence="1">
    <location>
        <begin position="21"/>
        <end position="156"/>
    </location>
</feature>
<dbReference type="RefSeq" id="WP_209355806.1">
    <property type="nucleotide sequence ID" value="NZ_CP060010.1"/>
</dbReference>
<gene>
    <name evidence="2" type="ORF">HZ995_11565</name>
</gene>
<evidence type="ECO:0000313" key="3">
    <source>
        <dbReference type="Proteomes" id="UP000665026"/>
    </source>
</evidence>
<protein>
    <recommendedName>
        <fullName evidence="4">Lipid A 3-O-deacylase (PagL)</fullName>
    </recommendedName>
</protein>
<dbReference type="KEGG" id="cact:HZ995_11565"/>
<reference evidence="2" key="1">
    <citation type="submission" date="2020-07" db="EMBL/GenBank/DDBJ databases">
        <title>Genome sequences of bacteria associated with the marine, planktonic diatom Thalassiosira profunda strain ECT2AJA-044.</title>
        <authorList>
            <person name="Gargas C.B."/>
            <person name="Roberts W.R."/>
            <person name="Alverson A.J."/>
        </authorList>
    </citation>
    <scope>NUCLEOTIDE SEQUENCE</scope>
    <source>
        <strain evidence="2">ECT2AJA-044</strain>
    </source>
</reference>
<proteinExistence type="predicted"/>